<organism evidence="2">
    <name type="scientific">Triticum urartu</name>
    <name type="common">Red wild einkorn</name>
    <name type="synonym">Crithodium urartu</name>
    <dbReference type="NCBI Taxonomy" id="4572"/>
    <lineage>
        <taxon>Eukaryota</taxon>
        <taxon>Viridiplantae</taxon>
        <taxon>Streptophyta</taxon>
        <taxon>Embryophyta</taxon>
        <taxon>Tracheophyta</taxon>
        <taxon>Spermatophyta</taxon>
        <taxon>Magnoliopsida</taxon>
        <taxon>Liliopsida</taxon>
        <taxon>Poales</taxon>
        <taxon>Poaceae</taxon>
        <taxon>BOP clade</taxon>
        <taxon>Pooideae</taxon>
        <taxon>Triticodae</taxon>
        <taxon>Triticeae</taxon>
        <taxon>Triticinae</taxon>
        <taxon>Triticum</taxon>
    </lineage>
</organism>
<feature type="region of interest" description="Disordered" evidence="1">
    <location>
        <begin position="122"/>
        <end position="169"/>
    </location>
</feature>
<evidence type="ECO:0000313" key="2">
    <source>
        <dbReference type="EMBL" id="EMS55070.1"/>
    </source>
</evidence>
<accession>M7ZRV0</accession>
<evidence type="ECO:0000256" key="1">
    <source>
        <dbReference type="SAM" id="MobiDB-lite"/>
    </source>
</evidence>
<dbReference type="EMBL" id="KD174668">
    <property type="protein sequence ID" value="EMS55070.1"/>
    <property type="molecule type" value="Genomic_DNA"/>
</dbReference>
<gene>
    <name evidence="2" type="ORF">TRIUR3_28538</name>
</gene>
<sequence length="276" mass="29993">MTLGSATPKGKVGGGEANDIVISQHIHVPTWNQLQLHLQLSTLYEELSKSGNIAKQRFARKLMEILVQRKCGGACKIWWGDPGYRVPTDGRHGKEEEHGSDTFGHGLHERLGGLAAAARCREGVGRGVETSDKGNTGPRRRSVGRPSHGSSEGRRPRHDAEEAEDDELDVALDEDAAGLWEEARCEGTPRGPPNVAGEVMRSTGTATPLWNWCRHGRGLETADCGMHGCYDNAVVQETKGGADAGAGQRLRTKAREAMEMEARLEELAAELQRWGC</sequence>
<name>M7ZRV0_TRIUA</name>
<reference evidence="2" key="1">
    <citation type="journal article" date="2013" name="Nature">
        <title>Draft genome of the wheat A-genome progenitor Triticum urartu.</title>
        <authorList>
            <person name="Ling H.Q."/>
            <person name="Zhao S."/>
            <person name="Liu D."/>
            <person name="Wang J."/>
            <person name="Sun H."/>
            <person name="Zhang C."/>
            <person name="Fan H."/>
            <person name="Li D."/>
            <person name="Dong L."/>
            <person name="Tao Y."/>
            <person name="Gao C."/>
            <person name="Wu H."/>
            <person name="Li Y."/>
            <person name="Cui Y."/>
            <person name="Guo X."/>
            <person name="Zheng S."/>
            <person name="Wang B."/>
            <person name="Yu K."/>
            <person name="Liang Q."/>
            <person name="Yang W."/>
            <person name="Lou X."/>
            <person name="Chen J."/>
            <person name="Feng M."/>
            <person name="Jian J."/>
            <person name="Zhang X."/>
            <person name="Luo G."/>
            <person name="Jiang Y."/>
            <person name="Liu J."/>
            <person name="Wang Z."/>
            <person name="Sha Y."/>
            <person name="Zhang B."/>
            <person name="Wu H."/>
            <person name="Tang D."/>
            <person name="Shen Q."/>
            <person name="Xue P."/>
            <person name="Zou S."/>
            <person name="Wang X."/>
            <person name="Liu X."/>
            <person name="Wang F."/>
            <person name="Yang Y."/>
            <person name="An X."/>
            <person name="Dong Z."/>
            <person name="Zhang K."/>
            <person name="Zhang X."/>
            <person name="Luo M.C."/>
            <person name="Dvorak J."/>
            <person name="Tong Y."/>
            <person name="Wang J."/>
            <person name="Yang H."/>
            <person name="Li Z."/>
            <person name="Wang D."/>
            <person name="Zhang A."/>
            <person name="Wang J."/>
        </authorList>
    </citation>
    <scope>NUCLEOTIDE SEQUENCE</scope>
</reference>
<feature type="compositionally biased region" description="Basic and acidic residues" evidence="1">
    <location>
        <begin position="122"/>
        <end position="132"/>
    </location>
</feature>
<dbReference type="AlphaFoldDB" id="M7ZRV0"/>
<feature type="compositionally biased region" description="Basic and acidic residues" evidence="1">
    <location>
        <begin position="151"/>
        <end position="160"/>
    </location>
</feature>
<protein>
    <submittedName>
        <fullName evidence="2">Uncharacterized protein</fullName>
    </submittedName>
</protein>
<proteinExistence type="predicted"/>